<organism evidence="5 6">
    <name type="scientific">Cyanobacterium stanieri (strain ATCC 29140 / PCC 7202)</name>
    <dbReference type="NCBI Taxonomy" id="292563"/>
    <lineage>
        <taxon>Bacteria</taxon>
        <taxon>Bacillati</taxon>
        <taxon>Cyanobacteriota</taxon>
        <taxon>Cyanophyceae</taxon>
        <taxon>Oscillatoriophycideae</taxon>
        <taxon>Chroococcales</taxon>
        <taxon>Geminocystaceae</taxon>
        <taxon>Cyanobacterium</taxon>
    </lineage>
</organism>
<evidence type="ECO:0000256" key="2">
    <source>
        <dbReference type="ARBA" id="ARBA00022573"/>
    </source>
</evidence>
<keyword evidence="2" id="KW-0169">Cobalamin biosynthesis</keyword>
<dbReference type="STRING" id="292563.Cyast_2577"/>
<dbReference type="GO" id="GO:0009236">
    <property type="term" value="P:cobalamin biosynthetic process"/>
    <property type="evidence" value="ECO:0007669"/>
    <property type="project" value="UniProtKB-UniPathway"/>
</dbReference>
<feature type="compositionally biased region" description="Basic and acidic residues" evidence="4">
    <location>
        <begin position="267"/>
        <end position="284"/>
    </location>
</feature>
<dbReference type="NCBIfam" id="TIGR00715">
    <property type="entry name" value="precor6x_red"/>
    <property type="match status" value="1"/>
</dbReference>
<dbReference type="NCBIfam" id="NF005970">
    <property type="entry name" value="PRK08057.1-4"/>
    <property type="match status" value="1"/>
</dbReference>
<dbReference type="HOGENOM" id="CLU_068627_0_1_3"/>
<evidence type="ECO:0000256" key="3">
    <source>
        <dbReference type="ARBA" id="ARBA00023002"/>
    </source>
</evidence>
<protein>
    <submittedName>
        <fullName evidence="5">Precorrin-6x reductase</fullName>
    </submittedName>
</protein>
<dbReference type="PROSITE" id="PS51014">
    <property type="entry name" value="COBK_CBIJ"/>
    <property type="match status" value="1"/>
</dbReference>
<feature type="region of interest" description="Disordered" evidence="4">
    <location>
        <begin position="265"/>
        <end position="284"/>
    </location>
</feature>
<dbReference type="UniPathway" id="UPA00148"/>
<evidence type="ECO:0000313" key="5">
    <source>
        <dbReference type="EMBL" id="AFZ48520.1"/>
    </source>
</evidence>
<dbReference type="GO" id="GO:0016994">
    <property type="term" value="F:precorrin-6A reductase activity"/>
    <property type="evidence" value="ECO:0007669"/>
    <property type="project" value="InterPro"/>
</dbReference>
<evidence type="ECO:0000313" key="6">
    <source>
        <dbReference type="Proteomes" id="UP000010483"/>
    </source>
</evidence>
<dbReference type="AlphaFoldDB" id="K9YQ42"/>
<keyword evidence="6" id="KW-1185">Reference proteome</keyword>
<dbReference type="PANTHER" id="PTHR36925">
    <property type="entry name" value="COBALT-PRECORRIN-6A REDUCTASE"/>
    <property type="match status" value="1"/>
</dbReference>
<gene>
    <name evidence="5" type="ordered locus">Cyast_2577</name>
</gene>
<dbReference type="EMBL" id="CP003940">
    <property type="protein sequence ID" value="AFZ48520.1"/>
    <property type="molecule type" value="Genomic_DNA"/>
</dbReference>
<keyword evidence="3" id="KW-0560">Oxidoreductase</keyword>
<dbReference type="PANTHER" id="PTHR36925:SF1">
    <property type="entry name" value="COBALT-PRECORRIN-6A REDUCTASE"/>
    <property type="match status" value="1"/>
</dbReference>
<dbReference type="BioCyc" id="CSTA292563:G1353-2580-MONOMER"/>
<reference evidence="6" key="1">
    <citation type="journal article" date="2013" name="Proc. Natl. Acad. Sci. U.S.A.">
        <title>Improving the coverage of the cyanobacterial phylum using diversity-driven genome sequencing.</title>
        <authorList>
            <person name="Shih P.M."/>
            <person name="Wu D."/>
            <person name="Latifi A."/>
            <person name="Axen S.D."/>
            <person name="Fewer D.P."/>
            <person name="Talla E."/>
            <person name="Calteau A."/>
            <person name="Cai F."/>
            <person name="Tandeau de Marsac N."/>
            <person name="Rippka R."/>
            <person name="Herdman M."/>
            <person name="Sivonen K."/>
            <person name="Coursin T."/>
            <person name="Laurent T."/>
            <person name="Goodwin L."/>
            <person name="Nolan M."/>
            <person name="Davenport K.W."/>
            <person name="Han C.S."/>
            <person name="Rubin E.M."/>
            <person name="Eisen J.A."/>
            <person name="Woyke T."/>
            <person name="Gugger M."/>
            <person name="Kerfeld C.A."/>
        </authorList>
    </citation>
    <scope>NUCLEOTIDE SEQUENCE [LARGE SCALE GENOMIC DNA]</scope>
    <source>
        <strain evidence="6">ATCC 29140 / PCC 7202</strain>
    </source>
</reference>
<dbReference type="Proteomes" id="UP000010483">
    <property type="component" value="Chromosome"/>
</dbReference>
<accession>K9YQ42</accession>
<proteinExistence type="predicted"/>
<dbReference type="Pfam" id="PF02571">
    <property type="entry name" value="CbiJ"/>
    <property type="match status" value="1"/>
</dbReference>
<comment type="pathway">
    <text evidence="1">Cofactor biosynthesis; adenosylcobalamin biosynthesis.</text>
</comment>
<dbReference type="eggNOG" id="COG2099">
    <property type="taxonomic scope" value="Bacteria"/>
</dbReference>
<evidence type="ECO:0000256" key="4">
    <source>
        <dbReference type="SAM" id="MobiDB-lite"/>
    </source>
</evidence>
<evidence type="ECO:0000256" key="1">
    <source>
        <dbReference type="ARBA" id="ARBA00004953"/>
    </source>
</evidence>
<dbReference type="KEGG" id="csn:Cyast_2577"/>
<dbReference type="InterPro" id="IPR003723">
    <property type="entry name" value="Precorrin-6x_reduct"/>
</dbReference>
<name>K9YQ42_CYASC</name>
<sequence>MLGVFAYGRKIWLIGGTSDSVDIAGLLLDNNYQIVVTVATEGGKNLYASHQNLLVMVGKIPAQNMGLFIKKHHIGVIIDASHPFAVNVSQGAIATCHRYDIPYLRYERPLVTNHGRDGTITFSSFESLLSSNFLQGKRVLLTVGCQSLHLFKDYHHTIDLYARVLPYADSLTQAYQAGFKGDRLIALRPPISFEVEKALWQQWHIEAVVTKAGGKAGGEDIKQKVAQKLQIPLILIQRPPIKYPHKVNNLADIIPWLTKFNDGGDDDHDHDHDDGDGVQKPELN</sequence>